<keyword evidence="7 17" id="KW-0812">Transmembrane</keyword>
<comment type="function">
    <text evidence="12">The phosphoenolpyruvate-dependent sugar phosphotransferase system (sugar PTS), a major carbohydrate active transport system, catalyzes the phosphorylation of incoming sugar substrates concomitantly with their translocation across the cell membrane. This system is involved in sucrose transport.</text>
</comment>
<dbReference type="GO" id="GO:0009401">
    <property type="term" value="P:phosphoenolpyruvate-dependent sugar phosphotransferase system"/>
    <property type="evidence" value="ECO:0007669"/>
    <property type="project" value="UniProtKB-KW"/>
</dbReference>
<gene>
    <name evidence="22" type="ORF">I585_02439</name>
    <name evidence="21" type="ORF">UAI_03257</name>
</gene>
<evidence type="ECO:0000256" key="13">
    <source>
        <dbReference type="ARBA" id="ARBA00048931"/>
    </source>
</evidence>
<dbReference type="InterPro" id="IPR011055">
    <property type="entry name" value="Dup_hybrid_motif"/>
</dbReference>
<dbReference type="NCBIfam" id="TIGR01995">
    <property type="entry name" value="PTS-II-ABC-beta"/>
    <property type="match status" value="1"/>
</dbReference>
<dbReference type="GO" id="GO:0005886">
    <property type="term" value="C:plasma membrane"/>
    <property type="evidence" value="ECO:0007669"/>
    <property type="project" value="UniProtKB-SubCell"/>
</dbReference>
<dbReference type="PROSITE" id="PS51098">
    <property type="entry name" value="PTS_EIIB_TYPE_1"/>
    <property type="match status" value="1"/>
</dbReference>
<feature type="transmembrane region" description="Helical" evidence="17">
    <location>
        <begin position="146"/>
        <end position="167"/>
    </location>
</feature>
<dbReference type="EMBL" id="AJAK01000021">
    <property type="protein sequence ID" value="EOH75016.1"/>
    <property type="molecule type" value="Genomic_DNA"/>
</dbReference>
<evidence type="ECO:0000256" key="16">
    <source>
        <dbReference type="PROSITE-ProRule" id="PRU00421"/>
    </source>
</evidence>
<dbReference type="SUPFAM" id="SSF55604">
    <property type="entry name" value="Glucose permease domain IIB"/>
    <property type="match status" value="1"/>
</dbReference>
<dbReference type="PATRIC" id="fig|1158601.3.peg.3230"/>
<feature type="domain" description="PTS EIIC type-1" evidence="20">
    <location>
        <begin position="107"/>
        <end position="460"/>
    </location>
</feature>
<dbReference type="GO" id="GO:0015771">
    <property type="term" value="P:trehalose transport"/>
    <property type="evidence" value="ECO:0007669"/>
    <property type="project" value="TreeGrafter"/>
</dbReference>
<dbReference type="PROSITE" id="PS01035">
    <property type="entry name" value="PTS_EIIB_TYPE_1_CYS"/>
    <property type="match status" value="1"/>
</dbReference>
<keyword evidence="3" id="KW-1003">Cell membrane</keyword>
<dbReference type="InterPro" id="IPR001996">
    <property type="entry name" value="PTS_IIB_1"/>
</dbReference>
<proteinExistence type="predicted"/>
<feature type="active site" description="Phosphocysteine intermediate; for EIIB activity" evidence="16">
    <location>
        <position position="26"/>
    </location>
</feature>
<dbReference type="Proteomes" id="UP000013783">
    <property type="component" value="Unassembled WGS sequence"/>
</dbReference>
<evidence type="ECO:0000256" key="11">
    <source>
        <dbReference type="ARBA" id="ARBA00044053"/>
    </source>
</evidence>
<dbReference type="eggNOG" id="COG2190">
    <property type="taxonomic scope" value="Bacteria"/>
</dbReference>
<feature type="transmembrane region" description="Helical" evidence="17">
    <location>
        <begin position="174"/>
        <end position="192"/>
    </location>
</feature>
<feature type="transmembrane region" description="Helical" evidence="17">
    <location>
        <begin position="383"/>
        <end position="402"/>
    </location>
</feature>
<evidence type="ECO:0000256" key="6">
    <source>
        <dbReference type="ARBA" id="ARBA00022683"/>
    </source>
</evidence>
<evidence type="ECO:0000256" key="14">
    <source>
        <dbReference type="ARBA" id="ARBA00074554"/>
    </source>
</evidence>
<keyword evidence="6" id="KW-0598">Phosphotransferase system</keyword>
<dbReference type="STRING" id="71451.RV07_GL003886"/>
<feature type="domain" description="PTS EIIA type-1" evidence="18">
    <location>
        <begin position="478"/>
        <end position="582"/>
    </location>
</feature>
<dbReference type="InterPro" id="IPR050558">
    <property type="entry name" value="PTS_Sugar-Specific_Components"/>
</dbReference>
<name>R2R2Y3_9ENTE</name>
<dbReference type="EC" id="2.7.1.211" evidence="11"/>
<dbReference type="Pfam" id="PF02378">
    <property type="entry name" value="PTS_EIIC"/>
    <property type="match status" value="1"/>
</dbReference>
<dbReference type="FunFam" id="3.30.1360.60:FF:000001">
    <property type="entry name" value="PTS system glucose-specific IIBC component PtsG"/>
    <property type="match status" value="1"/>
</dbReference>
<dbReference type="Gene3D" id="2.70.70.10">
    <property type="entry name" value="Glucose Permease (Domain IIA)"/>
    <property type="match status" value="1"/>
</dbReference>
<dbReference type="Proteomes" id="UP000014148">
    <property type="component" value="Unassembled WGS sequence"/>
</dbReference>
<keyword evidence="9 17" id="KW-1133">Transmembrane helix</keyword>
<evidence type="ECO:0000256" key="15">
    <source>
        <dbReference type="ARBA" id="ARBA00081008"/>
    </source>
</evidence>
<protein>
    <recommendedName>
        <fullName evidence="14">PTS system sucrose-specific EIIBCA component</fullName>
        <ecNumber evidence="11">2.7.1.211</ecNumber>
    </recommendedName>
    <alternativeName>
        <fullName evidence="15">EIIBCA-Scr</fullName>
    </alternativeName>
</protein>
<evidence type="ECO:0000256" key="4">
    <source>
        <dbReference type="ARBA" id="ARBA00022597"/>
    </source>
</evidence>
<dbReference type="OrthoDB" id="9769191at2"/>
<evidence type="ECO:0000256" key="7">
    <source>
        <dbReference type="ARBA" id="ARBA00022692"/>
    </source>
</evidence>
<dbReference type="EMBL" id="ASWA01000003">
    <property type="protein sequence ID" value="EOT66918.1"/>
    <property type="molecule type" value="Genomic_DNA"/>
</dbReference>
<dbReference type="GO" id="GO:0090589">
    <property type="term" value="F:protein-phosphocysteine-trehalose phosphotransferase system transporter activity"/>
    <property type="evidence" value="ECO:0007669"/>
    <property type="project" value="TreeGrafter"/>
</dbReference>
<evidence type="ECO:0000256" key="10">
    <source>
        <dbReference type="ARBA" id="ARBA00023136"/>
    </source>
</evidence>
<evidence type="ECO:0000256" key="1">
    <source>
        <dbReference type="ARBA" id="ARBA00004651"/>
    </source>
</evidence>
<evidence type="ECO:0000259" key="20">
    <source>
        <dbReference type="PROSITE" id="PS51103"/>
    </source>
</evidence>
<reference evidence="21 23" key="1">
    <citation type="submission" date="2013-02" db="EMBL/GenBank/DDBJ databases">
        <title>The Genome Sequence of Enterococcus malodoratus ATCC_43197.</title>
        <authorList>
            <consortium name="The Broad Institute Genome Sequencing Platform"/>
            <consortium name="The Broad Institute Genome Sequencing Center for Infectious Disease"/>
            <person name="Earl A.M."/>
            <person name="Gilmore M.S."/>
            <person name="Lebreton F."/>
            <person name="Walker B."/>
            <person name="Young S.K."/>
            <person name="Zeng Q."/>
            <person name="Gargeya S."/>
            <person name="Fitzgerald M."/>
            <person name="Haas B."/>
            <person name="Abouelleil A."/>
            <person name="Alvarado L."/>
            <person name="Arachchi H.M."/>
            <person name="Berlin A.M."/>
            <person name="Chapman S.B."/>
            <person name="Dewar J."/>
            <person name="Goldberg J."/>
            <person name="Griggs A."/>
            <person name="Gujja S."/>
            <person name="Hansen M."/>
            <person name="Howarth C."/>
            <person name="Imamovic A."/>
            <person name="Larimer J."/>
            <person name="McCowan C."/>
            <person name="Murphy C."/>
            <person name="Neiman D."/>
            <person name="Pearson M."/>
            <person name="Priest M."/>
            <person name="Roberts A."/>
            <person name="Saif S."/>
            <person name="Shea T."/>
            <person name="Sisk P."/>
            <person name="Sykes S."/>
            <person name="Wortman J."/>
            <person name="Nusbaum C."/>
            <person name="Birren B."/>
        </authorList>
    </citation>
    <scope>NUCLEOTIDE SEQUENCE [LARGE SCALE GENOMIC DNA]</scope>
    <source>
        <strain evidence="21 23">ATCC 43197</strain>
    </source>
</reference>
<evidence type="ECO:0000256" key="2">
    <source>
        <dbReference type="ARBA" id="ARBA00022448"/>
    </source>
</evidence>
<dbReference type="GO" id="GO:0016301">
    <property type="term" value="F:kinase activity"/>
    <property type="evidence" value="ECO:0007669"/>
    <property type="project" value="UniProtKB-KW"/>
</dbReference>
<feature type="transmembrane region" description="Helical" evidence="17">
    <location>
        <begin position="324"/>
        <end position="344"/>
    </location>
</feature>
<dbReference type="FunFam" id="2.70.70.10:FF:000001">
    <property type="entry name" value="PTS system glucose-specific IIA component"/>
    <property type="match status" value="1"/>
</dbReference>
<keyword evidence="4" id="KW-0762">Sugar transport</keyword>
<evidence type="ECO:0000256" key="12">
    <source>
        <dbReference type="ARBA" id="ARBA00045139"/>
    </source>
</evidence>
<feature type="transmembrane region" description="Helical" evidence="17">
    <location>
        <begin position="212"/>
        <end position="234"/>
    </location>
</feature>
<dbReference type="AlphaFoldDB" id="R2R2Y3"/>
<keyword evidence="8" id="KW-0418">Kinase</keyword>
<feature type="transmembrane region" description="Helical" evidence="17">
    <location>
        <begin position="422"/>
        <end position="445"/>
    </location>
</feature>
<keyword evidence="5" id="KW-0808">Transferase</keyword>
<dbReference type="InterPro" id="IPR001127">
    <property type="entry name" value="PTS_EIIA_1_perm"/>
</dbReference>
<feature type="transmembrane region" description="Helical" evidence="17">
    <location>
        <begin position="246"/>
        <end position="267"/>
    </location>
</feature>
<dbReference type="Gene3D" id="3.30.1360.60">
    <property type="entry name" value="Glucose permease domain IIB"/>
    <property type="match status" value="1"/>
</dbReference>
<evidence type="ECO:0000256" key="9">
    <source>
        <dbReference type="ARBA" id="ARBA00022989"/>
    </source>
</evidence>
<accession>R2R2Y3</accession>
<evidence type="ECO:0000256" key="8">
    <source>
        <dbReference type="ARBA" id="ARBA00022777"/>
    </source>
</evidence>
<keyword evidence="10 17" id="KW-0472">Membrane</keyword>
<dbReference type="CDD" id="cd00212">
    <property type="entry name" value="PTS_IIB_glc"/>
    <property type="match status" value="1"/>
</dbReference>
<comment type="subcellular location">
    <subcellularLocation>
        <location evidence="1">Cell membrane</location>
        <topology evidence="1">Multi-pass membrane protein</topology>
    </subcellularLocation>
</comment>
<evidence type="ECO:0000313" key="22">
    <source>
        <dbReference type="EMBL" id="EOT66918.1"/>
    </source>
</evidence>
<dbReference type="InterPro" id="IPR013013">
    <property type="entry name" value="PTS_EIIC_1"/>
</dbReference>
<evidence type="ECO:0000259" key="18">
    <source>
        <dbReference type="PROSITE" id="PS51093"/>
    </source>
</evidence>
<keyword evidence="2" id="KW-0813">Transport</keyword>
<reference evidence="22 24" key="2">
    <citation type="submission" date="2013-03" db="EMBL/GenBank/DDBJ databases">
        <title>The Genome Sequence of Enterococcus malodoratus ATCC_43197 (PacBio/Illumina hybrid assembly).</title>
        <authorList>
            <consortium name="The Broad Institute Genomics Platform"/>
            <consortium name="The Broad Institute Genome Sequencing Center for Infectious Disease"/>
            <person name="Earl A."/>
            <person name="Russ C."/>
            <person name="Gilmore M."/>
            <person name="Surin D."/>
            <person name="Walker B."/>
            <person name="Young S."/>
            <person name="Zeng Q."/>
            <person name="Gargeya S."/>
            <person name="Fitzgerald M."/>
            <person name="Haas B."/>
            <person name="Abouelleil A."/>
            <person name="Allen A.W."/>
            <person name="Alvarado L."/>
            <person name="Arachchi H.M."/>
            <person name="Berlin A.M."/>
            <person name="Chapman S.B."/>
            <person name="Gainer-Dewar J."/>
            <person name="Goldberg J."/>
            <person name="Griggs A."/>
            <person name="Gujja S."/>
            <person name="Hansen M."/>
            <person name="Howarth C."/>
            <person name="Imamovic A."/>
            <person name="Ireland A."/>
            <person name="Larimer J."/>
            <person name="McCowan C."/>
            <person name="Murphy C."/>
            <person name="Pearson M."/>
            <person name="Poon T.W."/>
            <person name="Priest M."/>
            <person name="Roberts A."/>
            <person name="Saif S."/>
            <person name="Shea T."/>
            <person name="Sisk P."/>
            <person name="Sykes S."/>
            <person name="Wortman J."/>
            <person name="Nusbaum C."/>
            <person name="Birren B."/>
        </authorList>
    </citation>
    <scope>NUCLEOTIDE SEQUENCE [LARGE SCALE GENOMIC DNA]</scope>
    <source>
        <strain evidence="22 24">ATCC 43197</strain>
    </source>
</reference>
<dbReference type="InterPro" id="IPR036878">
    <property type="entry name" value="Glu_permease_IIB"/>
</dbReference>
<dbReference type="PANTHER" id="PTHR30175:SF1">
    <property type="entry name" value="PTS SYSTEM ARBUTIN-, CELLOBIOSE-, AND SALICIN-SPECIFIC EIIBC COMPONENT-RELATED"/>
    <property type="match status" value="1"/>
</dbReference>
<comment type="catalytic activity">
    <reaction evidence="13">
        <text>N(pros)-phospho-L-histidyl-[protein](out) + sucrose = sucrose 6(G)-phosphate(in) + L-histidyl-[protein]</text>
        <dbReference type="Rhea" id="RHEA:49236"/>
        <dbReference type="Rhea" id="RHEA-COMP:9745"/>
        <dbReference type="Rhea" id="RHEA-COMP:9746"/>
        <dbReference type="ChEBI" id="CHEBI:17992"/>
        <dbReference type="ChEBI" id="CHEBI:29979"/>
        <dbReference type="ChEBI" id="CHEBI:64837"/>
        <dbReference type="ChEBI" id="CHEBI:91002"/>
        <dbReference type="EC" id="2.7.1.211"/>
    </reaction>
</comment>
<dbReference type="InterPro" id="IPR003352">
    <property type="entry name" value="PTS_EIIC"/>
</dbReference>
<evidence type="ECO:0000313" key="24">
    <source>
        <dbReference type="Proteomes" id="UP000014148"/>
    </source>
</evidence>
<evidence type="ECO:0000256" key="17">
    <source>
        <dbReference type="SAM" id="Phobius"/>
    </source>
</evidence>
<dbReference type="PROSITE" id="PS51103">
    <property type="entry name" value="PTS_EIIC_TYPE_1"/>
    <property type="match status" value="1"/>
</dbReference>
<evidence type="ECO:0000256" key="5">
    <source>
        <dbReference type="ARBA" id="ARBA00022679"/>
    </source>
</evidence>
<organism evidence="21 23">
    <name type="scientific">Enterococcus malodoratus ATCC 43197</name>
    <dbReference type="NCBI Taxonomy" id="1158601"/>
    <lineage>
        <taxon>Bacteria</taxon>
        <taxon>Bacillati</taxon>
        <taxon>Bacillota</taxon>
        <taxon>Bacilli</taxon>
        <taxon>Lactobacillales</taxon>
        <taxon>Enterococcaceae</taxon>
        <taxon>Enterococcus</taxon>
    </lineage>
</organism>
<dbReference type="eggNOG" id="COG1263">
    <property type="taxonomic scope" value="Bacteria"/>
</dbReference>
<dbReference type="NCBIfam" id="TIGR00830">
    <property type="entry name" value="PTBA"/>
    <property type="match status" value="1"/>
</dbReference>
<evidence type="ECO:0000256" key="3">
    <source>
        <dbReference type="ARBA" id="ARBA00022475"/>
    </source>
</evidence>
<dbReference type="InterPro" id="IPR018113">
    <property type="entry name" value="PTrfase_EIIB_Cys"/>
</dbReference>
<evidence type="ECO:0000259" key="19">
    <source>
        <dbReference type="PROSITE" id="PS51098"/>
    </source>
</evidence>
<sequence>MDYKLLAKQIIRGVGGSQNVSKVWHCATRLRFKLVDEQKADTTVLESLDGVVTVVQSAGQYQVVIGNSVAKVFEEIVQLDTKFEGNTSDQAANSNEEKQSLINRLLAFVSSVFTPFLGALAASGILKGLLILAANFNVLSETDGAYQIWSASSDAIFYFLPLFIGFTAAKQLKVNQFVAVTIAAALIYPNLITRMAEAQSLDFFGLPIQSATYSASVIPILLAIWLLSFIEPLFDKFFPESVRNIFTPLLSIMLMVPLTLLVVGPIGNSVSSVLATVLGSVYSFSPMIAGLILGATHQVIVIFGVHWALITLMINNIAEFGQDPWLPIVCIAVFAQAGSALGVFMKTKDKKLKSIAGSAFITAIFSITEPAIYGVNLKLKRPMYFALLASGIGGAIAGFGQVQASTFTFPGILAIPTYLGNGFGFEVVGLIVGLCGATLLTYLFGVKNTTDNEEKLSYDLIHETPIEGKKIELKQVNDPAFSSGAMGKGFAVIPTEELIKAPFAGTVSAVFPTKHAIGLTTESGVELLIHIGINTVQLAGEYFDSLVSQGQKVDPGQPLIHFDNEKIQAAGYDTTVIFVITNSSKFENLKIDIQHEQPIQIV</sequence>
<dbReference type="PANTHER" id="PTHR30175">
    <property type="entry name" value="PHOSPHOTRANSFERASE SYSTEM TRANSPORT PROTEIN"/>
    <property type="match status" value="1"/>
</dbReference>
<dbReference type="Pfam" id="PF00367">
    <property type="entry name" value="PTS_EIIB"/>
    <property type="match status" value="1"/>
</dbReference>
<dbReference type="RefSeq" id="WP_010742056.1">
    <property type="nucleotide sequence ID" value="NZ_KB946251.1"/>
</dbReference>
<dbReference type="PROSITE" id="PS51093">
    <property type="entry name" value="PTS_EIIA_TYPE_1"/>
    <property type="match status" value="1"/>
</dbReference>
<feature type="transmembrane region" description="Helical" evidence="17">
    <location>
        <begin position="105"/>
        <end position="126"/>
    </location>
</feature>
<dbReference type="PROSITE" id="PS00371">
    <property type="entry name" value="PTS_EIIA_TYPE_1_HIS"/>
    <property type="match status" value="1"/>
</dbReference>
<comment type="caution">
    <text evidence="21">The sequence shown here is derived from an EMBL/GenBank/DDBJ whole genome shotgun (WGS) entry which is preliminary data.</text>
</comment>
<keyword evidence="24" id="KW-1185">Reference proteome</keyword>
<dbReference type="InterPro" id="IPR011297">
    <property type="entry name" value="PTS_IIABC_b_glu"/>
</dbReference>
<dbReference type="eggNOG" id="COG1264">
    <property type="taxonomic scope" value="Bacteria"/>
</dbReference>
<dbReference type="GO" id="GO:0008982">
    <property type="term" value="F:protein-N(PI)-phosphohistidine-sugar phosphotransferase activity"/>
    <property type="evidence" value="ECO:0007669"/>
    <property type="project" value="InterPro"/>
</dbReference>
<evidence type="ECO:0000313" key="23">
    <source>
        <dbReference type="Proteomes" id="UP000013783"/>
    </source>
</evidence>
<feature type="domain" description="PTS EIIB type-1" evidence="19">
    <location>
        <begin position="4"/>
        <end position="86"/>
    </location>
</feature>
<evidence type="ECO:0000313" key="21">
    <source>
        <dbReference type="EMBL" id="EOH75016.1"/>
    </source>
</evidence>
<dbReference type="SUPFAM" id="SSF51261">
    <property type="entry name" value="Duplicated hybrid motif"/>
    <property type="match status" value="1"/>
</dbReference>
<dbReference type="Pfam" id="PF00358">
    <property type="entry name" value="PTS_EIIA_1"/>
    <property type="match status" value="1"/>
</dbReference>